<dbReference type="CDD" id="cd08570">
    <property type="entry name" value="GDPD_YPL206cp_fungi"/>
    <property type="match status" value="1"/>
</dbReference>
<protein>
    <submittedName>
        <fullName evidence="9">LAMI_0G10308g1_1</fullName>
    </submittedName>
</protein>
<evidence type="ECO:0000256" key="2">
    <source>
        <dbReference type="ARBA" id="ARBA00007277"/>
    </source>
</evidence>
<evidence type="ECO:0000313" key="10">
    <source>
        <dbReference type="Proteomes" id="UP000191024"/>
    </source>
</evidence>
<evidence type="ECO:0000256" key="5">
    <source>
        <dbReference type="ARBA" id="ARBA00022989"/>
    </source>
</evidence>
<dbReference type="Proteomes" id="UP000191024">
    <property type="component" value="Chromosome G"/>
</dbReference>
<dbReference type="AlphaFoldDB" id="A0A1G4KAL3"/>
<dbReference type="InterPro" id="IPR052271">
    <property type="entry name" value="GDPD-Related"/>
</dbReference>
<evidence type="ECO:0000256" key="1">
    <source>
        <dbReference type="ARBA" id="ARBA00004370"/>
    </source>
</evidence>
<dbReference type="EMBL" id="LT598469">
    <property type="protein sequence ID" value="SCV01254.1"/>
    <property type="molecule type" value="Genomic_DNA"/>
</dbReference>
<dbReference type="GO" id="GO:0034479">
    <property type="term" value="F:phosphatidylglycerol phospholipase C activity"/>
    <property type="evidence" value="ECO:0007669"/>
    <property type="project" value="TreeGrafter"/>
</dbReference>
<dbReference type="PANTHER" id="PTHR42758:SF2">
    <property type="entry name" value="PHOSPHATIDYLGLYCEROL PHOSPHOLIPASE C"/>
    <property type="match status" value="1"/>
</dbReference>
<comment type="subcellular location">
    <subcellularLocation>
        <location evidence="1">Membrane</location>
    </subcellularLocation>
</comment>
<dbReference type="InterPro" id="IPR017946">
    <property type="entry name" value="PLC-like_Pdiesterase_TIM-brl"/>
</dbReference>
<dbReference type="Pfam" id="PF03009">
    <property type="entry name" value="GDPD"/>
    <property type="match status" value="1"/>
</dbReference>
<reference evidence="9 10" key="1">
    <citation type="submission" date="2016-03" db="EMBL/GenBank/DDBJ databases">
        <authorList>
            <person name="Devillers H."/>
        </authorList>
    </citation>
    <scope>NUCLEOTIDE SEQUENCE [LARGE SCALE GENOMIC DNA]</scope>
    <source>
        <strain evidence="9">CBS 11717</strain>
    </source>
</reference>
<dbReference type="Gene3D" id="3.20.20.190">
    <property type="entry name" value="Phosphatidylinositol (PI) phosphodiesterase"/>
    <property type="match status" value="1"/>
</dbReference>
<dbReference type="PANTHER" id="PTHR42758">
    <property type="entry name" value="PHOSPHATIDYLGLYCEROL PHOSPHOLIPASE C"/>
    <property type="match status" value="1"/>
</dbReference>
<dbReference type="STRING" id="1230905.A0A1G4KAL3"/>
<evidence type="ECO:0000256" key="3">
    <source>
        <dbReference type="ARBA" id="ARBA00022692"/>
    </source>
</evidence>
<dbReference type="GO" id="GO:0016020">
    <property type="term" value="C:membrane"/>
    <property type="evidence" value="ECO:0007669"/>
    <property type="project" value="UniProtKB-SubCell"/>
</dbReference>
<dbReference type="GO" id="GO:0005737">
    <property type="term" value="C:cytoplasm"/>
    <property type="evidence" value="ECO:0007669"/>
    <property type="project" value="UniProtKB-ARBA"/>
</dbReference>
<name>A0A1G4KAL3_9SACH</name>
<comment type="similarity">
    <text evidence="2">Belongs to the glycerophosphoryl diester phosphodiesterase family.</text>
</comment>
<gene>
    <name evidence="9" type="ORF">LAMI_0G10308G</name>
</gene>
<evidence type="ECO:0000256" key="4">
    <source>
        <dbReference type="ARBA" id="ARBA00022801"/>
    </source>
</evidence>
<evidence type="ECO:0000256" key="6">
    <source>
        <dbReference type="ARBA" id="ARBA00023098"/>
    </source>
</evidence>
<keyword evidence="10" id="KW-1185">Reference proteome</keyword>
<evidence type="ECO:0000313" key="9">
    <source>
        <dbReference type="EMBL" id="SCV01254.1"/>
    </source>
</evidence>
<keyword evidence="6" id="KW-0443">Lipid metabolism</keyword>
<keyword evidence="4" id="KW-0378">Hydrolase</keyword>
<accession>A0A1G4KAL3</accession>
<organism evidence="9 10">
    <name type="scientific">Lachancea mirantina</name>
    <dbReference type="NCBI Taxonomy" id="1230905"/>
    <lineage>
        <taxon>Eukaryota</taxon>
        <taxon>Fungi</taxon>
        <taxon>Dikarya</taxon>
        <taxon>Ascomycota</taxon>
        <taxon>Saccharomycotina</taxon>
        <taxon>Saccharomycetes</taxon>
        <taxon>Saccharomycetales</taxon>
        <taxon>Saccharomycetaceae</taxon>
        <taxon>Lachancea</taxon>
    </lineage>
</organism>
<proteinExistence type="inferred from homology"/>
<dbReference type="PROSITE" id="PS51704">
    <property type="entry name" value="GP_PDE"/>
    <property type="match status" value="1"/>
</dbReference>
<feature type="domain" description="GP-PDE" evidence="8">
    <location>
        <begin position="4"/>
        <end position="255"/>
    </location>
</feature>
<keyword evidence="5" id="KW-1133">Transmembrane helix</keyword>
<keyword evidence="7" id="KW-0472">Membrane</keyword>
<evidence type="ECO:0000256" key="7">
    <source>
        <dbReference type="ARBA" id="ARBA00023136"/>
    </source>
</evidence>
<dbReference type="InterPro" id="IPR030395">
    <property type="entry name" value="GP_PDE_dom"/>
</dbReference>
<keyword evidence="3" id="KW-0812">Transmembrane</keyword>
<dbReference type="OrthoDB" id="1058301at2759"/>
<evidence type="ECO:0000259" key="8">
    <source>
        <dbReference type="PROSITE" id="PS51704"/>
    </source>
</evidence>
<dbReference type="SUPFAM" id="SSF51695">
    <property type="entry name" value="PLC-like phosphodiesterases"/>
    <property type="match status" value="1"/>
</dbReference>
<sequence length="322" mass="37874">MTGIEIVGHRAYRGRYPENTRIAFDKAVEAGVDVIETDLQMSHDGVVVVNHDVDTGRMWNQTFVIKDTPWERLSQLHCNVDGYQDQKMLTLRDALQWLMDRPTVKLMLDIKFTNEKLILQKTLAEMRLLQPDLQFWRSRIIWGLWKVDWYRYAVETGVIKDFDVVCISLSLQVARAFVDYSESLKTPHYKLHGISVHYVSTWSHEFQSQWFQIIQNHGIKVYVWTINKESDFKYCGSLPISGYVTDFPQRAKASLAKYKKPGKQVFQKPAWNSIEGIRFYVFLAAYIGVQSMVFWPWSHVKIIGQWSLSYVVLRLLRWIHFL</sequence>
<dbReference type="GO" id="GO:0046475">
    <property type="term" value="P:glycerophospholipid catabolic process"/>
    <property type="evidence" value="ECO:0007669"/>
    <property type="project" value="TreeGrafter"/>
</dbReference>